<name>A0ABU9VFM9_9BACI</name>
<evidence type="ECO:0000313" key="2">
    <source>
        <dbReference type="EMBL" id="MEN0642713.1"/>
    </source>
</evidence>
<gene>
    <name evidence="2" type="ORF">MKY91_06010</name>
</gene>
<feature type="transmembrane region" description="Helical" evidence="1">
    <location>
        <begin position="136"/>
        <end position="158"/>
    </location>
</feature>
<protein>
    <submittedName>
        <fullName evidence="2">Uncharacterized protein</fullName>
    </submittedName>
</protein>
<keyword evidence="1" id="KW-0812">Transmembrane</keyword>
<accession>A0ABU9VFM9</accession>
<evidence type="ECO:0000256" key="1">
    <source>
        <dbReference type="SAM" id="Phobius"/>
    </source>
</evidence>
<reference evidence="2 3" key="1">
    <citation type="submission" date="2024-03" db="EMBL/GenBank/DDBJ databases">
        <title>Bacilli Hybrid Assemblies.</title>
        <authorList>
            <person name="Kovac J."/>
        </authorList>
    </citation>
    <scope>NUCLEOTIDE SEQUENCE [LARGE SCALE GENOMIC DNA]</scope>
    <source>
        <strain evidence="2 3">FSL R7-0666</strain>
    </source>
</reference>
<feature type="transmembrane region" description="Helical" evidence="1">
    <location>
        <begin position="30"/>
        <end position="50"/>
    </location>
</feature>
<keyword evidence="1" id="KW-0472">Membrane</keyword>
<sequence length="191" mass="22502">MKFRFIFPLVLLTIIINVIGQYNQLMALLSIFILVITSFANLFIFFIKIAKKNIERIKNKRTIDVNVGRNHFTLFNDTIMAKEIAHLESGNNRIVFTVSMIIIWILGIVLMTYQIVEYIIGIEPFTNELIINPHHFSSPILMFTGYVLFVASLIAMLFHFRKLYREESFFQLERRTNYKIVKSEDEKNDQI</sequence>
<feature type="transmembrane region" description="Helical" evidence="1">
    <location>
        <begin position="94"/>
        <end position="116"/>
    </location>
</feature>
<keyword evidence="1" id="KW-1133">Transmembrane helix</keyword>
<keyword evidence="3" id="KW-1185">Reference proteome</keyword>
<dbReference type="RefSeq" id="WP_343129794.1">
    <property type="nucleotide sequence ID" value="NZ_JBCITK010000001.1"/>
</dbReference>
<proteinExistence type="predicted"/>
<dbReference type="EMBL" id="JBCITK010000001">
    <property type="protein sequence ID" value="MEN0642713.1"/>
    <property type="molecule type" value="Genomic_DNA"/>
</dbReference>
<comment type="caution">
    <text evidence="2">The sequence shown here is derived from an EMBL/GenBank/DDBJ whole genome shotgun (WGS) entry which is preliminary data.</text>
</comment>
<dbReference type="Proteomes" id="UP001418796">
    <property type="component" value="Unassembled WGS sequence"/>
</dbReference>
<organism evidence="2 3">
    <name type="scientific">Alkalicoccobacillus gibsonii</name>
    <dbReference type="NCBI Taxonomy" id="79881"/>
    <lineage>
        <taxon>Bacteria</taxon>
        <taxon>Bacillati</taxon>
        <taxon>Bacillota</taxon>
        <taxon>Bacilli</taxon>
        <taxon>Bacillales</taxon>
        <taxon>Bacillaceae</taxon>
        <taxon>Alkalicoccobacillus</taxon>
    </lineage>
</organism>
<evidence type="ECO:0000313" key="3">
    <source>
        <dbReference type="Proteomes" id="UP001418796"/>
    </source>
</evidence>